<dbReference type="AlphaFoldDB" id="A0A834ST84"/>
<dbReference type="EMBL" id="JAAIUW010000012">
    <property type="protein sequence ID" value="KAF7807212.1"/>
    <property type="molecule type" value="Genomic_DNA"/>
</dbReference>
<sequence>MASLGRGCGPFEALGLSPLYR</sequence>
<name>A0A834ST84_9FABA</name>
<proteinExistence type="predicted"/>
<gene>
    <name evidence="2" type="ORF">G2W53_039373</name>
</gene>
<evidence type="ECO:0000313" key="3">
    <source>
        <dbReference type="Proteomes" id="UP000634136"/>
    </source>
</evidence>
<organism evidence="2 3">
    <name type="scientific">Senna tora</name>
    <dbReference type="NCBI Taxonomy" id="362788"/>
    <lineage>
        <taxon>Eukaryota</taxon>
        <taxon>Viridiplantae</taxon>
        <taxon>Streptophyta</taxon>
        <taxon>Embryophyta</taxon>
        <taxon>Tracheophyta</taxon>
        <taxon>Spermatophyta</taxon>
        <taxon>Magnoliopsida</taxon>
        <taxon>eudicotyledons</taxon>
        <taxon>Gunneridae</taxon>
        <taxon>Pentapetalae</taxon>
        <taxon>rosids</taxon>
        <taxon>fabids</taxon>
        <taxon>Fabales</taxon>
        <taxon>Fabaceae</taxon>
        <taxon>Caesalpinioideae</taxon>
        <taxon>Cassia clade</taxon>
        <taxon>Senna</taxon>
    </lineage>
</organism>
<evidence type="ECO:0000313" key="2">
    <source>
        <dbReference type="EMBL" id="KAF7807212.1"/>
    </source>
</evidence>
<evidence type="ECO:0000256" key="1">
    <source>
        <dbReference type="SAM" id="MobiDB-lite"/>
    </source>
</evidence>
<accession>A0A834ST84</accession>
<protein>
    <submittedName>
        <fullName evidence="2">Uncharacterized protein</fullName>
    </submittedName>
</protein>
<dbReference type="Proteomes" id="UP000634136">
    <property type="component" value="Unassembled WGS sequence"/>
</dbReference>
<keyword evidence="3" id="KW-1185">Reference proteome</keyword>
<comment type="caution">
    <text evidence="2">The sequence shown here is derived from an EMBL/GenBank/DDBJ whole genome shotgun (WGS) entry which is preliminary data.</text>
</comment>
<feature type="region of interest" description="Disordered" evidence="1">
    <location>
        <begin position="1"/>
        <end position="21"/>
    </location>
</feature>
<reference evidence="2" key="1">
    <citation type="submission" date="2020-09" db="EMBL/GenBank/DDBJ databases">
        <title>Genome-Enabled Discovery of Anthraquinone Biosynthesis in Senna tora.</title>
        <authorList>
            <person name="Kang S.-H."/>
            <person name="Pandey R.P."/>
            <person name="Lee C.-M."/>
            <person name="Sim J.-S."/>
            <person name="Jeong J.-T."/>
            <person name="Choi B.-S."/>
            <person name="Jung M."/>
            <person name="Ginzburg D."/>
            <person name="Zhao K."/>
            <person name="Won S.Y."/>
            <person name="Oh T.-J."/>
            <person name="Yu Y."/>
            <person name="Kim N.-H."/>
            <person name="Lee O.R."/>
            <person name="Lee T.-H."/>
            <person name="Bashyal P."/>
            <person name="Kim T.-S."/>
            <person name="Lee W.-H."/>
            <person name="Kawkins C."/>
            <person name="Kim C.-K."/>
            <person name="Kim J.S."/>
            <person name="Ahn B.O."/>
            <person name="Rhee S.Y."/>
            <person name="Sohng J.K."/>
        </authorList>
    </citation>
    <scope>NUCLEOTIDE SEQUENCE</scope>
    <source>
        <tissue evidence="2">Leaf</tissue>
    </source>
</reference>